<evidence type="ECO:0000256" key="4">
    <source>
        <dbReference type="ARBA" id="ARBA00010368"/>
    </source>
</evidence>
<dbReference type="GO" id="GO:0006145">
    <property type="term" value="P:purine nucleobase catabolic process"/>
    <property type="evidence" value="ECO:0007669"/>
    <property type="project" value="TreeGrafter"/>
</dbReference>
<evidence type="ECO:0000256" key="3">
    <source>
        <dbReference type="ARBA" id="ARBA00008829"/>
    </source>
</evidence>
<dbReference type="PANTHER" id="PTHR43668:SF2">
    <property type="entry name" value="ALLANTOINASE"/>
    <property type="match status" value="1"/>
</dbReference>
<comment type="pathway">
    <text evidence="2">Nitrogen metabolism; (S)-allantoin degradation; allantoate from (S)-allantoin: step 1/1.</text>
</comment>
<dbReference type="InterPro" id="IPR006680">
    <property type="entry name" value="Amidohydro-rel"/>
</dbReference>
<dbReference type="EMBL" id="GQ869382">
    <property type="protein sequence ID" value="ACX33945.1"/>
    <property type="molecule type" value="Genomic_DNA"/>
</dbReference>
<dbReference type="PANTHER" id="PTHR43668">
    <property type="entry name" value="ALLANTOINASE"/>
    <property type="match status" value="1"/>
</dbReference>
<dbReference type="InterPro" id="IPR032466">
    <property type="entry name" value="Metal_Hydrolase"/>
</dbReference>
<reference evidence="11" key="1">
    <citation type="journal article" date="2010" name="Appl. Environ. Microbiol.">
        <title>Expanding small-molecule functional metagenomics through parallel screening of broad-host-range cosmid environmental DNA libraries in diverse proteobacteria.</title>
        <authorList>
            <person name="Craig J.W."/>
            <person name="Chang F.Y."/>
            <person name="Kim J.H."/>
            <person name="Obiajulu S.C."/>
            <person name="Brady S.F."/>
        </authorList>
    </citation>
    <scope>NUCLEOTIDE SEQUENCE</scope>
</reference>
<dbReference type="InterPro" id="IPR017593">
    <property type="entry name" value="Allantoinase"/>
</dbReference>
<dbReference type="AlphaFoldDB" id="D3W8J6"/>
<dbReference type="Pfam" id="PF01979">
    <property type="entry name" value="Amidohydro_1"/>
    <property type="match status" value="1"/>
</dbReference>
<accession>D3W8J6</accession>
<comment type="cofactor">
    <cofactor evidence="1">
        <name>Zn(2+)</name>
        <dbReference type="ChEBI" id="CHEBI:29105"/>
    </cofactor>
</comment>
<dbReference type="InterPro" id="IPR011059">
    <property type="entry name" value="Metal-dep_hydrolase_composite"/>
</dbReference>
<sequence length="490" mass="52468">MSASADLVIRGGKLVTPDAVFEASIAIADGIILAVGADSAMPSARETLDASGLHVLPGVIDDHVHFRDPGYPHKEDFASGTAAAAFGGVTTVFDMPNTIPPTGTPEILAAKHQMAAQKAHVDFGLYGLLGEDTIAHVPELAKTVIGFKLYMGNTFGKIPTPSTGAMLEAFEVVAATGKRVSLHAETNSIMERRETRMRDAGRVDPLAHLASRPAVVAVEAVSRAATLAEWTGARIHILHISSAEELRPLREAKARGVDITGETCPHYLFLSADDYARFAGVIRVNPPVREKRNQEPLFAALADGTIDVIATDHAPHAIEEKTRNDIWTVDCGFPGVETQMPMMLTEAAAGRYSICDYVRWSAANPARIWGLYPRKGVIVAGADADLAIVDLSRESTIDDAKLQSRSRITPFHGRRTRGLPLHTLVRGRFVMRERELVASARGWGRSVHTIQKLPAAAPRNTDAAMAAIVKPPVVAGRTAGPAGAPNNGRR</sequence>
<dbReference type="SUPFAM" id="SSF51556">
    <property type="entry name" value="Metallo-dependent hydrolases"/>
    <property type="match status" value="1"/>
</dbReference>
<dbReference type="GO" id="GO:0008270">
    <property type="term" value="F:zinc ion binding"/>
    <property type="evidence" value="ECO:0007669"/>
    <property type="project" value="InterPro"/>
</dbReference>
<comment type="subunit">
    <text evidence="5">Homotetramer.</text>
</comment>
<evidence type="ECO:0000256" key="6">
    <source>
        <dbReference type="ARBA" id="ARBA00012863"/>
    </source>
</evidence>
<comment type="similarity">
    <text evidence="4">Belongs to the metallo-dependent hydrolases superfamily. Allantoinase family.</text>
</comment>
<evidence type="ECO:0000256" key="7">
    <source>
        <dbReference type="ARBA" id="ARBA00022723"/>
    </source>
</evidence>
<dbReference type="GO" id="GO:0000256">
    <property type="term" value="P:allantoin catabolic process"/>
    <property type="evidence" value="ECO:0007669"/>
    <property type="project" value="InterPro"/>
</dbReference>
<keyword evidence="9" id="KW-0862">Zinc</keyword>
<keyword evidence="7" id="KW-0479">Metal-binding</keyword>
<protein>
    <recommendedName>
        <fullName evidence="6">allantoinase</fullName>
        <ecNumber evidence="6">3.5.2.5</ecNumber>
    </recommendedName>
</protein>
<evidence type="ECO:0000256" key="5">
    <source>
        <dbReference type="ARBA" id="ARBA00011881"/>
    </source>
</evidence>
<evidence type="ECO:0000256" key="9">
    <source>
        <dbReference type="ARBA" id="ARBA00022833"/>
    </source>
</evidence>
<dbReference type="NCBIfam" id="TIGR03178">
    <property type="entry name" value="allantoinase"/>
    <property type="match status" value="1"/>
</dbReference>
<dbReference type="InterPro" id="IPR002195">
    <property type="entry name" value="Dihydroorotase_CS"/>
</dbReference>
<evidence type="ECO:0000259" key="10">
    <source>
        <dbReference type="Pfam" id="PF01979"/>
    </source>
</evidence>
<dbReference type="PROSITE" id="PS00483">
    <property type="entry name" value="DIHYDROOROTASE_2"/>
    <property type="match status" value="1"/>
</dbReference>
<dbReference type="GO" id="GO:0004038">
    <property type="term" value="F:allantoinase activity"/>
    <property type="evidence" value="ECO:0007669"/>
    <property type="project" value="UniProtKB-EC"/>
</dbReference>
<evidence type="ECO:0000313" key="11">
    <source>
        <dbReference type="EMBL" id="ACX33945.1"/>
    </source>
</evidence>
<dbReference type="InterPro" id="IPR050138">
    <property type="entry name" value="DHOase/Allantoinase_Hydrolase"/>
</dbReference>
<dbReference type="GO" id="GO:0050897">
    <property type="term" value="F:cobalt ion binding"/>
    <property type="evidence" value="ECO:0007669"/>
    <property type="project" value="InterPro"/>
</dbReference>
<dbReference type="SUPFAM" id="SSF51338">
    <property type="entry name" value="Composite domain of metallo-dependent hydrolases"/>
    <property type="match status" value="1"/>
</dbReference>
<dbReference type="Gene3D" id="3.20.20.140">
    <property type="entry name" value="Metal-dependent hydrolases"/>
    <property type="match status" value="1"/>
</dbReference>
<feature type="domain" description="Amidohydrolase-related" evidence="10">
    <location>
        <begin position="55"/>
        <end position="429"/>
    </location>
</feature>
<dbReference type="Gene3D" id="2.30.40.10">
    <property type="entry name" value="Urease, subunit C, domain 1"/>
    <property type="match status" value="1"/>
</dbReference>
<dbReference type="NCBIfam" id="TIGR00857">
    <property type="entry name" value="pyrC_multi"/>
    <property type="match status" value="1"/>
</dbReference>
<comment type="similarity">
    <text evidence="3">Belongs to the metallo-dependent hydrolases superfamily. Hydantoinase/dihydropyrimidinase family.</text>
</comment>
<evidence type="ECO:0000256" key="8">
    <source>
        <dbReference type="ARBA" id="ARBA00022801"/>
    </source>
</evidence>
<keyword evidence="8" id="KW-0378">Hydrolase</keyword>
<evidence type="ECO:0000256" key="1">
    <source>
        <dbReference type="ARBA" id="ARBA00001947"/>
    </source>
</evidence>
<name>D3W8J6_9ZZZZ</name>
<organism evidence="11">
    <name type="scientific">uncultured prokaryote AT5</name>
    <dbReference type="NCBI Taxonomy" id="672203"/>
    <lineage>
        <taxon>unclassified sequences</taxon>
        <taxon>environmental samples</taxon>
    </lineage>
</organism>
<evidence type="ECO:0000256" key="2">
    <source>
        <dbReference type="ARBA" id="ARBA00004968"/>
    </source>
</evidence>
<dbReference type="EC" id="3.5.2.5" evidence="6"/>
<dbReference type="FunFam" id="3.20.20.140:FF:000174">
    <property type="entry name" value="Dihydropyrimidinase-related protein 2"/>
    <property type="match status" value="1"/>
</dbReference>
<proteinExistence type="inferred from homology"/>